<name>A0ACC0UQD6_9HYPO</name>
<evidence type="ECO:0000313" key="2">
    <source>
        <dbReference type="Proteomes" id="UP001163324"/>
    </source>
</evidence>
<comment type="caution">
    <text evidence="1">The sequence shown here is derived from an EMBL/GenBank/DDBJ whole genome shotgun (WGS) entry which is preliminary data.</text>
</comment>
<reference evidence="1" key="1">
    <citation type="submission" date="2022-10" db="EMBL/GenBank/DDBJ databases">
        <title>Complete Genome of Trichothecium roseum strain YXFP-22015, a Plant Pathogen Isolated from Citrus.</title>
        <authorList>
            <person name="Wang Y."/>
            <person name="Zhu L."/>
        </authorList>
    </citation>
    <scope>NUCLEOTIDE SEQUENCE</scope>
    <source>
        <strain evidence="1">YXFP-22015</strain>
    </source>
</reference>
<sequence>MPIKSPYPDIPIPQCNILTYLFGDDGSAASPDPLWFDSKAPSRSLSPAQMLTWARRLGFGLGRMGLGRGDVVMICSPNHVFVPAAYLGIVGAGCVFSGANPAYTVSELAHQLTDTTAKLVLAHPKTLPLILPAAEKAGLPAHRILQFSDEANPPHPSGIQDWRSVLGTPAEGNAWRWPRLVENEAGKTIATINYSSGTTGLPKGVCVSHANLAANVEQTIFMRYARRPHPSSRAPPNPERWIGFLPLYHAYGQLWTILMAAKLAVPVYVVAEFRYEEFLAAIEKYRVTSLQVAPPVLVMLAKRPETARYDLGSVRDVLCGAAPLAGELEAECARRFGVKVGQGWGMTEVTCGAIHVPNYLLEGDTRDGNGDGSSKRAGSVGQLDPNCECKLVDDDGAEVRTGEPGELVVRGPNVCMGYWRNERATREAIDAEGWLRTGDVAVCNDEGFFWIVDRKKELIKVNALQVAPAELEAALLENQHIADAAVVGITLDGQEWPRAYVVLQEASRGKVSPRDVRDWLAARVARHKRLAGGVAFVGEVPKLASGKIMRKTMREWAKRDAASVAEAVAAEGRGGGGGKTRAKL</sequence>
<dbReference type="Proteomes" id="UP001163324">
    <property type="component" value="Chromosome 9"/>
</dbReference>
<accession>A0ACC0UQD6</accession>
<gene>
    <name evidence="1" type="ORF">N3K66_008443</name>
</gene>
<organism evidence="1 2">
    <name type="scientific">Trichothecium roseum</name>
    <dbReference type="NCBI Taxonomy" id="47278"/>
    <lineage>
        <taxon>Eukaryota</taxon>
        <taxon>Fungi</taxon>
        <taxon>Dikarya</taxon>
        <taxon>Ascomycota</taxon>
        <taxon>Pezizomycotina</taxon>
        <taxon>Sordariomycetes</taxon>
        <taxon>Hypocreomycetidae</taxon>
        <taxon>Hypocreales</taxon>
        <taxon>Hypocreales incertae sedis</taxon>
        <taxon>Trichothecium</taxon>
    </lineage>
</organism>
<proteinExistence type="predicted"/>
<protein>
    <submittedName>
        <fullName evidence="1">Uncharacterized protein</fullName>
    </submittedName>
</protein>
<evidence type="ECO:0000313" key="1">
    <source>
        <dbReference type="EMBL" id="KAI9896271.1"/>
    </source>
</evidence>
<dbReference type="EMBL" id="CM047948">
    <property type="protein sequence ID" value="KAI9896271.1"/>
    <property type="molecule type" value="Genomic_DNA"/>
</dbReference>
<keyword evidence="2" id="KW-1185">Reference proteome</keyword>